<keyword evidence="2" id="KW-1185">Reference proteome</keyword>
<reference evidence="3" key="1">
    <citation type="submission" date="2016-11" db="UniProtKB">
        <authorList>
            <consortium name="WormBaseParasite"/>
        </authorList>
    </citation>
    <scope>IDENTIFICATION</scope>
</reference>
<sequence>MNILVLRSLSCLSLVSVVDTSSFVIGQYWDTCPASSTPYFFEASMSQVPRISLMLIVLFDAVRKIEIFRDYSTFQPSTTPSLYHILLGDTENS</sequence>
<dbReference type="Proteomes" id="UP000095283">
    <property type="component" value="Unplaced"/>
</dbReference>
<keyword evidence="1" id="KW-0732">Signal</keyword>
<evidence type="ECO:0000256" key="1">
    <source>
        <dbReference type="SAM" id="SignalP"/>
    </source>
</evidence>
<proteinExistence type="predicted"/>
<protein>
    <submittedName>
        <fullName evidence="3">Secreted protein</fullName>
    </submittedName>
</protein>
<feature type="chain" id="PRO_5009310760" evidence="1">
    <location>
        <begin position="21"/>
        <end position="93"/>
    </location>
</feature>
<name>A0A1I7WR92_HETBA</name>
<evidence type="ECO:0000313" key="3">
    <source>
        <dbReference type="WBParaSite" id="Hba_07624"/>
    </source>
</evidence>
<feature type="signal peptide" evidence="1">
    <location>
        <begin position="1"/>
        <end position="20"/>
    </location>
</feature>
<organism evidence="2 3">
    <name type="scientific">Heterorhabditis bacteriophora</name>
    <name type="common">Entomopathogenic nematode worm</name>
    <dbReference type="NCBI Taxonomy" id="37862"/>
    <lineage>
        <taxon>Eukaryota</taxon>
        <taxon>Metazoa</taxon>
        <taxon>Ecdysozoa</taxon>
        <taxon>Nematoda</taxon>
        <taxon>Chromadorea</taxon>
        <taxon>Rhabditida</taxon>
        <taxon>Rhabditina</taxon>
        <taxon>Rhabditomorpha</taxon>
        <taxon>Strongyloidea</taxon>
        <taxon>Heterorhabditidae</taxon>
        <taxon>Heterorhabditis</taxon>
    </lineage>
</organism>
<evidence type="ECO:0000313" key="2">
    <source>
        <dbReference type="Proteomes" id="UP000095283"/>
    </source>
</evidence>
<accession>A0A1I7WR92</accession>
<dbReference type="AlphaFoldDB" id="A0A1I7WR92"/>
<dbReference type="WBParaSite" id="Hba_07624">
    <property type="protein sequence ID" value="Hba_07624"/>
    <property type="gene ID" value="Hba_07624"/>
</dbReference>